<dbReference type="EMBL" id="LR593886">
    <property type="protein sequence ID" value="VTR95868.1"/>
    <property type="molecule type" value="Genomic_DNA"/>
</dbReference>
<protein>
    <recommendedName>
        <fullName evidence="4">HEAT repeat domain-containing protein</fullName>
    </recommendedName>
</protein>
<evidence type="ECO:0008006" key="4">
    <source>
        <dbReference type="Google" id="ProtNLM"/>
    </source>
</evidence>
<proteinExistence type="predicted"/>
<name>A0A6P2D3H3_9BACT</name>
<feature type="chain" id="PRO_5026678711" description="HEAT repeat domain-containing protein" evidence="1">
    <location>
        <begin position="21"/>
        <end position="382"/>
    </location>
</feature>
<accession>A0A6P2D3H3</accession>
<evidence type="ECO:0000256" key="1">
    <source>
        <dbReference type="SAM" id="SignalP"/>
    </source>
</evidence>
<dbReference type="KEGG" id="gms:SOIL9_18460"/>
<gene>
    <name evidence="2" type="ORF">SOIL9_18460</name>
</gene>
<reference evidence="2 3" key="1">
    <citation type="submission" date="2019-05" db="EMBL/GenBank/DDBJ databases">
        <authorList>
            <consortium name="Science for Life Laboratories"/>
        </authorList>
    </citation>
    <scope>NUCLEOTIDE SEQUENCE [LARGE SCALE GENOMIC DNA]</scope>
    <source>
        <strain evidence="2">Soil9</strain>
    </source>
</reference>
<dbReference type="AlphaFoldDB" id="A0A6P2D3H3"/>
<organism evidence="2 3">
    <name type="scientific">Gemmata massiliana</name>
    <dbReference type="NCBI Taxonomy" id="1210884"/>
    <lineage>
        <taxon>Bacteria</taxon>
        <taxon>Pseudomonadati</taxon>
        <taxon>Planctomycetota</taxon>
        <taxon>Planctomycetia</taxon>
        <taxon>Gemmatales</taxon>
        <taxon>Gemmataceae</taxon>
        <taxon>Gemmata</taxon>
    </lineage>
</organism>
<dbReference type="RefSeq" id="WP_162670227.1">
    <property type="nucleotide sequence ID" value="NZ_LR593886.1"/>
</dbReference>
<feature type="signal peptide" evidence="1">
    <location>
        <begin position="1"/>
        <end position="20"/>
    </location>
</feature>
<keyword evidence="1" id="KW-0732">Signal</keyword>
<keyword evidence="3" id="KW-1185">Reference proteome</keyword>
<evidence type="ECO:0000313" key="2">
    <source>
        <dbReference type="EMBL" id="VTR95868.1"/>
    </source>
</evidence>
<sequence>MLRTATAVVALVLAVPPAPACTFCGDNVRTRPTLRVQYAQAKAVLYGQLKNPRIDQKTDEGFTDLNIGVALKDDPARGNQNVLVLRSYLPVVGDTPPDYLVFCGVSEGKLAVTGGVPSSAAVVEYLKGAVKLDATDASARLAYFFKNLGSTNAIVAADAFVEFARASDADIVKAAKHFDPAALRKLIADENTPAERLGVFAFLLGVSGGRDDAAFLEKLLKQSPAPERVREAFGGLLAGFVLLDGKNGWAFTTATLADTNQSYSVRLSTLGTVRFLQATRGAECKTEVLKCCAALLPDGDFADQAVEDLRRWGWWDLSADVFAQFAKPTHSAPIVRRGIVRYALNCPNEDAKKFVAAVKQNDPKLVAAVEEMLKLYELAPKK</sequence>
<dbReference type="Proteomes" id="UP000464178">
    <property type="component" value="Chromosome"/>
</dbReference>
<evidence type="ECO:0000313" key="3">
    <source>
        <dbReference type="Proteomes" id="UP000464178"/>
    </source>
</evidence>